<evidence type="ECO:0000313" key="1">
    <source>
        <dbReference type="EMBL" id="KAK1595555.1"/>
    </source>
</evidence>
<dbReference type="Proteomes" id="UP001230504">
    <property type="component" value="Unassembled WGS sequence"/>
</dbReference>
<dbReference type="AlphaFoldDB" id="A0AAD8Q4N9"/>
<keyword evidence="2" id="KW-1185">Reference proteome</keyword>
<organism evidence="1 2">
    <name type="scientific">Colletotrichum navitas</name>
    <dbReference type="NCBI Taxonomy" id="681940"/>
    <lineage>
        <taxon>Eukaryota</taxon>
        <taxon>Fungi</taxon>
        <taxon>Dikarya</taxon>
        <taxon>Ascomycota</taxon>
        <taxon>Pezizomycotina</taxon>
        <taxon>Sordariomycetes</taxon>
        <taxon>Hypocreomycetidae</taxon>
        <taxon>Glomerellales</taxon>
        <taxon>Glomerellaceae</taxon>
        <taxon>Colletotrichum</taxon>
        <taxon>Colletotrichum graminicola species complex</taxon>
    </lineage>
</organism>
<dbReference type="RefSeq" id="XP_060416567.1">
    <property type="nucleotide sequence ID" value="XM_060550629.1"/>
</dbReference>
<comment type="caution">
    <text evidence="1">The sequence shown here is derived from an EMBL/GenBank/DDBJ whole genome shotgun (WGS) entry which is preliminary data.</text>
</comment>
<sequence>MLVPRLSKLLWDAGFFFFLTPFSRLPDICPMFAPSRMSPRRKRHLTRLGIISSQVQPLHTNTYVLPHCDTDPGLFILRRRLPRSEPMGRGEGGA</sequence>
<gene>
    <name evidence="1" type="ORF">LY79DRAFT_101667</name>
</gene>
<evidence type="ECO:0000313" key="2">
    <source>
        <dbReference type="Proteomes" id="UP001230504"/>
    </source>
</evidence>
<dbReference type="GeneID" id="85434869"/>
<protein>
    <submittedName>
        <fullName evidence="1">Uncharacterized protein</fullName>
    </submittedName>
</protein>
<reference evidence="1" key="1">
    <citation type="submission" date="2021-06" db="EMBL/GenBank/DDBJ databases">
        <title>Comparative genomics, transcriptomics and evolutionary studies reveal genomic signatures of adaptation to plant cell wall in hemibiotrophic fungi.</title>
        <authorList>
            <consortium name="DOE Joint Genome Institute"/>
            <person name="Baroncelli R."/>
            <person name="Diaz J.F."/>
            <person name="Benocci T."/>
            <person name="Peng M."/>
            <person name="Battaglia E."/>
            <person name="Haridas S."/>
            <person name="Andreopoulos W."/>
            <person name="Labutti K."/>
            <person name="Pangilinan J."/>
            <person name="Floch G.L."/>
            <person name="Makela M.R."/>
            <person name="Henrissat B."/>
            <person name="Grigoriev I.V."/>
            <person name="Crouch J.A."/>
            <person name="De Vries R.P."/>
            <person name="Sukno S.A."/>
            <person name="Thon M.R."/>
        </authorList>
    </citation>
    <scope>NUCLEOTIDE SEQUENCE</scope>
    <source>
        <strain evidence="1">CBS 125086</strain>
    </source>
</reference>
<proteinExistence type="predicted"/>
<accession>A0AAD8Q4N9</accession>
<name>A0AAD8Q4N9_9PEZI</name>
<dbReference type="EMBL" id="JAHLJV010000015">
    <property type="protein sequence ID" value="KAK1595555.1"/>
    <property type="molecule type" value="Genomic_DNA"/>
</dbReference>